<sequence>MGPELGQDSRALPRNPRAGTKGWGTGSARPHEPSGGTPGQAPKDGGRAQPGLTSPPEEPQARPQRTGLELSQASREHGGEPNPRSSTKGLGPSSARRHEPSRETPGLTPKDGARAQPGLTSPPEEPQAWPQRMGPELSQASPALRENPRPATIGDSLSPAC</sequence>
<reference evidence="2" key="1">
    <citation type="journal article" date="2022" name="bioRxiv">
        <title>Sequencing and chromosome-scale assembly of the giantPleurodeles waltlgenome.</title>
        <authorList>
            <person name="Brown T."/>
            <person name="Elewa A."/>
            <person name="Iarovenko S."/>
            <person name="Subramanian E."/>
            <person name="Araus A.J."/>
            <person name="Petzold A."/>
            <person name="Susuki M."/>
            <person name="Suzuki K.-i.T."/>
            <person name="Hayashi T."/>
            <person name="Toyoda A."/>
            <person name="Oliveira C."/>
            <person name="Osipova E."/>
            <person name="Leigh N.D."/>
            <person name="Simon A."/>
            <person name="Yun M.H."/>
        </authorList>
    </citation>
    <scope>NUCLEOTIDE SEQUENCE</scope>
    <source>
        <strain evidence="2">20211129_DDA</strain>
        <tissue evidence="2">Liver</tissue>
    </source>
</reference>
<protein>
    <submittedName>
        <fullName evidence="2">Uncharacterized protein</fullName>
    </submittedName>
</protein>
<name>A0AAV7LWT9_PLEWA</name>
<dbReference type="Proteomes" id="UP001066276">
    <property type="component" value="Chromosome 10"/>
</dbReference>
<evidence type="ECO:0000313" key="3">
    <source>
        <dbReference type="Proteomes" id="UP001066276"/>
    </source>
</evidence>
<feature type="region of interest" description="Disordered" evidence="1">
    <location>
        <begin position="1"/>
        <end position="161"/>
    </location>
</feature>
<gene>
    <name evidence="2" type="ORF">NDU88_001150</name>
</gene>
<evidence type="ECO:0000313" key="2">
    <source>
        <dbReference type="EMBL" id="KAJ1096001.1"/>
    </source>
</evidence>
<organism evidence="2 3">
    <name type="scientific">Pleurodeles waltl</name>
    <name type="common">Iberian ribbed newt</name>
    <dbReference type="NCBI Taxonomy" id="8319"/>
    <lineage>
        <taxon>Eukaryota</taxon>
        <taxon>Metazoa</taxon>
        <taxon>Chordata</taxon>
        <taxon>Craniata</taxon>
        <taxon>Vertebrata</taxon>
        <taxon>Euteleostomi</taxon>
        <taxon>Amphibia</taxon>
        <taxon>Batrachia</taxon>
        <taxon>Caudata</taxon>
        <taxon>Salamandroidea</taxon>
        <taxon>Salamandridae</taxon>
        <taxon>Pleurodelinae</taxon>
        <taxon>Pleurodeles</taxon>
    </lineage>
</organism>
<dbReference type="AlphaFoldDB" id="A0AAV7LWT9"/>
<dbReference type="EMBL" id="JANPWB010000014">
    <property type="protein sequence ID" value="KAJ1096001.1"/>
    <property type="molecule type" value="Genomic_DNA"/>
</dbReference>
<comment type="caution">
    <text evidence="2">The sequence shown here is derived from an EMBL/GenBank/DDBJ whole genome shotgun (WGS) entry which is preliminary data.</text>
</comment>
<keyword evidence="3" id="KW-1185">Reference proteome</keyword>
<proteinExistence type="predicted"/>
<accession>A0AAV7LWT9</accession>
<evidence type="ECO:0000256" key="1">
    <source>
        <dbReference type="SAM" id="MobiDB-lite"/>
    </source>
</evidence>